<keyword evidence="1" id="KW-0732">Signal</keyword>
<name>A0A0D2ATQ1_9EURO</name>
<reference evidence="3 4" key="1">
    <citation type="submission" date="2015-01" db="EMBL/GenBank/DDBJ databases">
        <title>The Genome Sequence of Cladophialophora immunda CBS83496.</title>
        <authorList>
            <consortium name="The Broad Institute Genomics Platform"/>
            <person name="Cuomo C."/>
            <person name="de Hoog S."/>
            <person name="Gorbushina A."/>
            <person name="Stielow B."/>
            <person name="Teixiera M."/>
            <person name="Abouelleil A."/>
            <person name="Chapman S.B."/>
            <person name="Priest M."/>
            <person name="Young S.K."/>
            <person name="Wortman J."/>
            <person name="Nusbaum C."/>
            <person name="Birren B."/>
        </authorList>
    </citation>
    <scope>NUCLEOTIDE SEQUENCE [LARGE SCALE GENOMIC DNA]</scope>
    <source>
        <strain evidence="3 4">CBS 83496</strain>
    </source>
</reference>
<dbReference type="OrthoDB" id="5385013at2759"/>
<evidence type="ECO:0000259" key="2">
    <source>
        <dbReference type="Pfam" id="PF24086"/>
    </source>
</evidence>
<evidence type="ECO:0000313" key="3">
    <source>
        <dbReference type="EMBL" id="KIW28562.1"/>
    </source>
</evidence>
<sequence>MRLAISSLLVGAVCGLCEGGVLPIRQAPNPPPCSPVTLWNYITVTQTVVRVPATVTILQQDPNAIASSMAHVDTEQVSIESIENPVSAKPIPATQTFVHSISVSGYEATEVPNTGASVFYMSKGPATTDWAYSPSASIVAEVTTVTVLPVPAVKSAQQEAQYNTTDATFHTPFSSPSAGWNGTSTGSSIVGPADASSGAPATGTGFSYGPPTPLASSTEVQATQPVYTTTITQVATVYATSLNPVSGYGTPAYGYDVSTYSYDAGLSAGEDLVKRQTCVWISATIGGQEVGWCNNWAGGSTLTYTSWETTTTPTYIPGIGPITKSGTSSIDSAGGSVTIQTSTNLASSSPPAATPTACGQTGPFQIGFDDLPVFSTTDNNTADFPPIFNPYEHFFWGDGWAYVPPPTEPFPPQSGNRLAQFVPSLNNTVGGSTDAGAIPPSSFGAGPRNYNNNYWFSASSAYVGCDNGSRNLSQICDFVATAYQWDNVTQTEVVVATQHFRIPPCPDFNKCQLTQIAFNYLFYKMSTLSFYANVQGQVSQFWIDSIDMNWYNNTCAAGLARMQSRKI</sequence>
<evidence type="ECO:0000313" key="4">
    <source>
        <dbReference type="Proteomes" id="UP000054466"/>
    </source>
</evidence>
<dbReference type="HOGENOM" id="CLU_494310_0_0_1"/>
<feature type="chain" id="PRO_5002238673" description="DUF7371 domain-containing protein" evidence="1">
    <location>
        <begin position="20"/>
        <end position="567"/>
    </location>
</feature>
<dbReference type="Pfam" id="PF24086">
    <property type="entry name" value="DUF7371"/>
    <property type="match status" value="1"/>
</dbReference>
<dbReference type="EMBL" id="KN847043">
    <property type="protein sequence ID" value="KIW28562.1"/>
    <property type="molecule type" value="Genomic_DNA"/>
</dbReference>
<gene>
    <name evidence="3" type="ORF">PV07_08216</name>
</gene>
<dbReference type="VEuPathDB" id="FungiDB:PV07_08216"/>
<dbReference type="AlphaFoldDB" id="A0A0D2ATQ1"/>
<dbReference type="Proteomes" id="UP000054466">
    <property type="component" value="Unassembled WGS sequence"/>
</dbReference>
<organism evidence="3 4">
    <name type="scientific">Cladophialophora immunda</name>
    <dbReference type="NCBI Taxonomy" id="569365"/>
    <lineage>
        <taxon>Eukaryota</taxon>
        <taxon>Fungi</taxon>
        <taxon>Dikarya</taxon>
        <taxon>Ascomycota</taxon>
        <taxon>Pezizomycotina</taxon>
        <taxon>Eurotiomycetes</taxon>
        <taxon>Chaetothyriomycetidae</taxon>
        <taxon>Chaetothyriales</taxon>
        <taxon>Herpotrichiellaceae</taxon>
        <taxon>Cladophialophora</taxon>
    </lineage>
</organism>
<protein>
    <recommendedName>
        <fullName evidence="2">DUF7371 domain-containing protein</fullName>
    </recommendedName>
</protein>
<feature type="signal peptide" evidence="1">
    <location>
        <begin position="1"/>
        <end position="19"/>
    </location>
</feature>
<feature type="domain" description="DUF7371" evidence="2">
    <location>
        <begin position="361"/>
        <end position="561"/>
    </location>
</feature>
<accession>A0A0D2ATQ1</accession>
<dbReference type="GeneID" id="27347410"/>
<dbReference type="InterPro" id="IPR055795">
    <property type="entry name" value="DUF7371"/>
</dbReference>
<evidence type="ECO:0000256" key="1">
    <source>
        <dbReference type="SAM" id="SignalP"/>
    </source>
</evidence>
<proteinExistence type="predicted"/>
<keyword evidence="4" id="KW-1185">Reference proteome</keyword>
<dbReference type="RefSeq" id="XP_016248778.1">
    <property type="nucleotide sequence ID" value="XM_016395359.1"/>
</dbReference>